<evidence type="ECO:0000313" key="2">
    <source>
        <dbReference type="EMBL" id="GAH35185.1"/>
    </source>
</evidence>
<sequence length="41" mass="4672">GLNSPLVVSLQTDCRSGRDLRFEKNRGNTKKKKKKKPKTTN</sequence>
<evidence type="ECO:0000256" key="1">
    <source>
        <dbReference type="SAM" id="MobiDB-lite"/>
    </source>
</evidence>
<protein>
    <submittedName>
        <fullName evidence="2">Uncharacterized protein</fullName>
    </submittedName>
</protein>
<dbReference type="AlphaFoldDB" id="X1FRL4"/>
<feature type="region of interest" description="Disordered" evidence="1">
    <location>
        <begin position="18"/>
        <end position="41"/>
    </location>
</feature>
<reference evidence="2" key="1">
    <citation type="journal article" date="2014" name="Front. Microbiol.">
        <title>High frequency of phylogenetically diverse reductive dehalogenase-homologous genes in deep subseafloor sedimentary metagenomes.</title>
        <authorList>
            <person name="Kawai M."/>
            <person name="Futagami T."/>
            <person name="Toyoda A."/>
            <person name="Takaki Y."/>
            <person name="Nishi S."/>
            <person name="Hori S."/>
            <person name="Arai W."/>
            <person name="Tsubouchi T."/>
            <person name="Morono Y."/>
            <person name="Uchiyama I."/>
            <person name="Ito T."/>
            <person name="Fujiyama A."/>
            <person name="Inagaki F."/>
            <person name="Takami H."/>
        </authorList>
    </citation>
    <scope>NUCLEOTIDE SEQUENCE</scope>
    <source>
        <strain evidence="2">Expedition CK06-06</strain>
    </source>
</reference>
<dbReference type="EMBL" id="BARU01013293">
    <property type="protein sequence ID" value="GAH35185.1"/>
    <property type="molecule type" value="Genomic_DNA"/>
</dbReference>
<gene>
    <name evidence="2" type="ORF">S03H2_24096</name>
</gene>
<comment type="caution">
    <text evidence="2">The sequence shown here is derived from an EMBL/GenBank/DDBJ whole genome shotgun (WGS) entry which is preliminary data.</text>
</comment>
<feature type="non-terminal residue" evidence="2">
    <location>
        <position position="1"/>
    </location>
</feature>
<organism evidence="2">
    <name type="scientific">marine sediment metagenome</name>
    <dbReference type="NCBI Taxonomy" id="412755"/>
    <lineage>
        <taxon>unclassified sequences</taxon>
        <taxon>metagenomes</taxon>
        <taxon>ecological metagenomes</taxon>
    </lineage>
</organism>
<proteinExistence type="predicted"/>
<accession>X1FRL4</accession>
<name>X1FRL4_9ZZZZ</name>
<feature type="compositionally biased region" description="Basic residues" evidence="1">
    <location>
        <begin position="27"/>
        <end position="41"/>
    </location>
</feature>